<accession>A0A8F6TW07</accession>
<evidence type="ECO:0000256" key="2">
    <source>
        <dbReference type="SAM" id="SignalP"/>
    </source>
</evidence>
<keyword evidence="1" id="KW-0472">Membrane</keyword>
<feature type="transmembrane region" description="Helical" evidence="1">
    <location>
        <begin position="317"/>
        <end position="340"/>
    </location>
</feature>
<dbReference type="AlphaFoldDB" id="A0A8F6TW07"/>
<dbReference type="Proteomes" id="UP000825009">
    <property type="component" value="Chromosome"/>
</dbReference>
<sequence length="375" mass="40436">MGALTMLRRLLLSMALVFTVLPAAAHEIRPTIADVEVGEFEVTLTLRTALEALIAGIDLSAVDDTDDAPEAAEYDRLRALSPEELEAELRAAWPDIRDGFIIQSEGERLQADIVAVEIAEVGDMELPRDASLTVGATLPEGDSGVRVGLAEEFGTFVPRQIGGGDDAYEGFLDGGELTPELPRAQILTEGAMQVFVRYVVSGFDHIIPKGLDHILFVLGLFFFATQMRPLLWQVTAFTVAHTITLALAATGVVSIPGSVVEPLIAASIVYVAVENILGIGNTKWRTIFVFGFGLLHGLGFASVLGDFGIAQGRFIEALIGFNIGVELGQLAVIAIAFLIVGWFMQKDWYRSFIVIPASLVIAAIGAWWVVERTLL</sequence>
<dbReference type="InterPro" id="IPR032809">
    <property type="entry name" value="Put_HupE_UreJ"/>
</dbReference>
<proteinExistence type="predicted"/>
<name>A0A8F6TW07_9RHOB</name>
<dbReference type="KEGG" id="gce:KYE46_01530"/>
<feature type="transmembrane region" description="Helical" evidence="1">
    <location>
        <begin position="287"/>
        <end position="305"/>
    </location>
</feature>
<feature type="chain" id="PRO_5034856202" evidence="2">
    <location>
        <begin position="26"/>
        <end position="375"/>
    </location>
</feature>
<keyword evidence="4" id="KW-1185">Reference proteome</keyword>
<feature type="signal peptide" evidence="2">
    <location>
        <begin position="1"/>
        <end position="25"/>
    </location>
</feature>
<reference evidence="3 4" key="1">
    <citation type="submission" date="2021-07" db="EMBL/GenBank/DDBJ databases">
        <title>A novel Jannaschia species isolated from marine dinoflagellate Ceratoperidinium margalefii.</title>
        <authorList>
            <person name="Jiang Y."/>
            <person name="Li Z."/>
        </authorList>
    </citation>
    <scope>NUCLEOTIDE SEQUENCE [LARGE SCALE GENOMIC DNA]</scope>
    <source>
        <strain evidence="3 4">J12C1-MA-4</strain>
    </source>
</reference>
<organism evidence="3 4">
    <name type="scientific">Gymnodinialimonas ceratoperidinii</name>
    <dbReference type="NCBI Taxonomy" id="2856823"/>
    <lineage>
        <taxon>Bacteria</taxon>
        <taxon>Pseudomonadati</taxon>
        <taxon>Pseudomonadota</taxon>
        <taxon>Alphaproteobacteria</taxon>
        <taxon>Rhodobacterales</taxon>
        <taxon>Paracoccaceae</taxon>
        <taxon>Gymnodinialimonas</taxon>
    </lineage>
</organism>
<evidence type="ECO:0000313" key="4">
    <source>
        <dbReference type="Proteomes" id="UP000825009"/>
    </source>
</evidence>
<dbReference type="EMBL" id="CP079194">
    <property type="protein sequence ID" value="QXT39971.1"/>
    <property type="molecule type" value="Genomic_DNA"/>
</dbReference>
<keyword evidence="1" id="KW-1133">Transmembrane helix</keyword>
<dbReference type="RefSeq" id="WP_219002991.1">
    <property type="nucleotide sequence ID" value="NZ_CP079194.1"/>
</dbReference>
<gene>
    <name evidence="3" type="ORF">KYE46_01530</name>
</gene>
<keyword evidence="1" id="KW-0812">Transmembrane</keyword>
<feature type="transmembrane region" description="Helical" evidence="1">
    <location>
        <begin position="206"/>
        <end position="223"/>
    </location>
</feature>
<protein>
    <submittedName>
        <fullName evidence="3">HupE/UreJ family protein</fullName>
    </submittedName>
</protein>
<feature type="transmembrane region" description="Helical" evidence="1">
    <location>
        <begin position="352"/>
        <end position="370"/>
    </location>
</feature>
<keyword evidence="2" id="KW-0732">Signal</keyword>
<evidence type="ECO:0000313" key="3">
    <source>
        <dbReference type="EMBL" id="QXT39971.1"/>
    </source>
</evidence>
<feature type="transmembrane region" description="Helical" evidence="1">
    <location>
        <begin position="230"/>
        <end position="253"/>
    </location>
</feature>
<evidence type="ECO:0000256" key="1">
    <source>
        <dbReference type="SAM" id="Phobius"/>
    </source>
</evidence>
<dbReference type="Pfam" id="PF13795">
    <property type="entry name" value="HupE_UreJ_2"/>
    <property type="match status" value="1"/>
</dbReference>
<feature type="transmembrane region" description="Helical" evidence="1">
    <location>
        <begin position="259"/>
        <end position="280"/>
    </location>
</feature>